<comment type="caution">
    <text evidence="8">The sequence shown here is derived from an EMBL/GenBank/DDBJ whole genome shotgun (WGS) entry which is preliminary data.</text>
</comment>
<evidence type="ECO:0000256" key="5">
    <source>
        <dbReference type="ARBA" id="ARBA00023242"/>
    </source>
</evidence>
<dbReference type="PANTHER" id="PTHR31920:SF37">
    <property type="entry name" value="B3 DOMAIN-CONTAINING TRANSCRIPTION FACTOR VRN1"/>
    <property type="match status" value="1"/>
</dbReference>
<dbReference type="GO" id="GO:0003677">
    <property type="term" value="F:DNA binding"/>
    <property type="evidence" value="ECO:0007669"/>
    <property type="project" value="UniProtKB-KW"/>
</dbReference>
<sequence>MQQRRRIHEDSCSPCKPKQRPHFFKVIVKTSLEKAELMIPTEFTRQYAKEVAEVAVIKVPSGRKWQIEVKKVDGTVWFRNGFRGFLKYYSISIGHFLVFRYDGNSTFSVFIFNQSACEMNYPSDSDQDIEEFNLPTLIPSKKEPEEEDSAEPLDVCVPSQLLVSSRKEALDKTQELRSSKRRRPGRSSFVRKQRRRRNTNCQELKELGVENEIEVIEVPSDNPNDETSMSTSSHPNPDADNALALIPRPSAGTATHKTKKGLDPSLMKIDVFSPPSERYDNKVKRYNKVLAARKKLVTKKQREKTICAAQMFKTKNPSFMVIMRPTYVYRGMALNLPKSFAKNYLKLEKGTQEVKLSISDGRKWMVRCILSQWKAFMSRGWPKFVQDNQLEEGDCCVFELSKAKGLELKISIFRVVEDAEPMLKYYN</sequence>
<name>A0A9Q0K6C6_9MAGN</name>
<dbReference type="CDD" id="cd10017">
    <property type="entry name" value="B3_DNA"/>
    <property type="match status" value="2"/>
</dbReference>
<feature type="compositionally biased region" description="Basic residues" evidence="6">
    <location>
        <begin position="179"/>
        <end position="198"/>
    </location>
</feature>
<dbReference type="Proteomes" id="UP001141806">
    <property type="component" value="Unassembled WGS sequence"/>
</dbReference>
<dbReference type="EMBL" id="JAMYWD010000008">
    <property type="protein sequence ID" value="KAJ4963153.1"/>
    <property type="molecule type" value="Genomic_DNA"/>
</dbReference>
<protein>
    <recommendedName>
        <fullName evidence="7">TF-B3 domain-containing protein</fullName>
    </recommendedName>
</protein>
<dbReference type="SUPFAM" id="SSF101936">
    <property type="entry name" value="DNA-binding pseudobarrel domain"/>
    <property type="match status" value="2"/>
</dbReference>
<evidence type="ECO:0000256" key="6">
    <source>
        <dbReference type="SAM" id="MobiDB-lite"/>
    </source>
</evidence>
<dbReference type="OrthoDB" id="623918at2759"/>
<feature type="region of interest" description="Disordered" evidence="6">
    <location>
        <begin position="215"/>
        <end position="238"/>
    </location>
</feature>
<gene>
    <name evidence="8" type="ORF">NE237_023092</name>
</gene>
<dbReference type="InterPro" id="IPR015300">
    <property type="entry name" value="DNA-bd_pseudobarrel_sf"/>
</dbReference>
<dbReference type="PANTHER" id="PTHR31920">
    <property type="entry name" value="B3 DOMAIN-CONTAINING"/>
    <property type="match status" value="1"/>
</dbReference>
<dbReference type="PROSITE" id="PS50863">
    <property type="entry name" value="B3"/>
    <property type="match status" value="2"/>
</dbReference>
<dbReference type="Pfam" id="PF02362">
    <property type="entry name" value="B3"/>
    <property type="match status" value="2"/>
</dbReference>
<dbReference type="AlphaFoldDB" id="A0A9Q0K6C6"/>
<dbReference type="InterPro" id="IPR050655">
    <property type="entry name" value="Plant_B3_domain"/>
</dbReference>
<feature type="compositionally biased region" description="Basic and acidic residues" evidence="6">
    <location>
        <begin position="168"/>
        <end position="178"/>
    </location>
</feature>
<evidence type="ECO:0000256" key="4">
    <source>
        <dbReference type="ARBA" id="ARBA00023163"/>
    </source>
</evidence>
<evidence type="ECO:0000313" key="8">
    <source>
        <dbReference type="EMBL" id="KAJ4963153.1"/>
    </source>
</evidence>
<keyword evidence="9" id="KW-1185">Reference proteome</keyword>
<comment type="subcellular location">
    <subcellularLocation>
        <location evidence="1">Nucleus</location>
    </subcellularLocation>
</comment>
<dbReference type="InterPro" id="IPR003340">
    <property type="entry name" value="B3_DNA-bd"/>
</dbReference>
<evidence type="ECO:0000313" key="9">
    <source>
        <dbReference type="Proteomes" id="UP001141806"/>
    </source>
</evidence>
<accession>A0A9Q0K6C6</accession>
<keyword evidence="3" id="KW-0238">DNA-binding</keyword>
<evidence type="ECO:0000256" key="1">
    <source>
        <dbReference type="ARBA" id="ARBA00004123"/>
    </source>
</evidence>
<keyword evidence="5" id="KW-0539">Nucleus</keyword>
<keyword evidence="4" id="KW-0804">Transcription</keyword>
<proteinExistence type="predicted"/>
<feature type="compositionally biased region" description="Polar residues" evidence="6">
    <location>
        <begin position="221"/>
        <end position="235"/>
    </location>
</feature>
<organism evidence="8 9">
    <name type="scientific">Protea cynaroides</name>
    <dbReference type="NCBI Taxonomy" id="273540"/>
    <lineage>
        <taxon>Eukaryota</taxon>
        <taxon>Viridiplantae</taxon>
        <taxon>Streptophyta</taxon>
        <taxon>Embryophyta</taxon>
        <taxon>Tracheophyta</taxon>
        <taxon>Spermatophyta</taxon>
        <taxon>Magnoliopsida</taxon>
        <taxon>Proteales</taxon>
        <taxon>Proteaceae</taxon>
        <taxon>Protea</taxon>
    </lineage>
</organism>
<evidence type="ECO:0000256" key="3">
    <source>
        <dbReference type="ARBA" id="ARBA00023125"/>
    </source>
</evidence>
<feature type="region of interest" description="Disordered" evidence="6">
    <location>
        <begin position="168"/>
        <end position="200"/>
    </location>
</feature>
<evidence type="ECO:0000259" key="7">
    <source>
        <dbReference type="PROSITE" id="PS50863"/>
    </source>
</evidence>
<feature type="domain" description="TF-B3" evidence="7">
    <location>
        <begin position="319"/>
        <end position="416"/>
    </location>
</feature>
<reference evidence="8" key="1">
    <citation type="journal article" date="2023" name="Plant J.">
        <title>The genome of the king protea, Protea cynaroides.</title>
        <authorList>
            <person name="Chang J."/>
            <person name="Duong T.A."/>
            <person name="Schoeman C."/>
            <person name="Ma X."/>
            <person name="Roodt D."/>
            <person name="Barker N."/>
            <person name="Li Z."/>
            <person name="Van de Peer Y."/>
            <person name="Mizrachi E."/>
        </authorList>
    </citation>
    <scope>NUCLEOTIDE SEQUENCE</scope>
    <source>
        <tissue evidence="8">Young leaves</tissue>
    </source>
</reference>
<dbReference type="GO" id="GO:0005634">
    <property type="term" value="C:nucleus"/>
    <property type="evidence" value="ECO:0007669"/>
    <property type="project" value="UniProtKB-SubCell"/>
</dbReference>
<evidence type="ECO:0000256" key="2">
    <source>
        <dbReference type="ARBA" id="ARBA00023015"/>
    </source>
</evidence>
<dbReference type="Gene3D" id="2.40.330.10">
    <property type="entry name" value="DNA-binding pseudobarrel domain"/>
    <property type="match status" value="2"/>
</dbReference>
<keyword evidence="2" id="KW-0805">Transcription regulation</keyword>
<feature type="domain" description="TF-B3" evidence="7">
    <location>
        <begin position="22"/>
        <end position="115"/>
    </location>
</feature>
<dbReference type="SMART" id="SM01019">
    <property type="entry name" value="B3"/>
    <property type="match status" value="2"/>
</dbReference>